<evidence type="ECO:0000259" key="4">
    <source>
        <dbReference type="PROSITE" id="PS50235"/>
    </source>
</evidence>
<feature type="region of interest" description="Disordered" evidence="3">
    <location>
        <begin position="440"/>
        <end position="460"/>
    </location>
</feature>
<dbReference type="Proteomes" id="UP001367676">
    <property type="component" value="Unassembled WGS sequence"/>
</dbReference>
<feature type="region of interest" description="Disordered" evidence="3">
    <location>
        <begin position="631"/>
        <end position="671"/>
    </location>
</feature>
<comment type="caution">
    <text evidence="5">The sequence shown here is derived from an EMBL/GenBank/DDBJ whole genome shotgun (WGS) entry which is preliminary data.</text>
</comment>
<feature type="region of interest" description="Disordered" evidence="3">
    <location>
        <begin position="1299"/>
        <end position="1327"/>
    </location>
</feature>
<feature type="domain" description="USP" evidence="4">
    <location>
        <begin position="1"/>
        <end position="299"/>
    </location>
</feature>
<evidence type="ECO:0000313" key="5">
    <source>
        <dbReference type="EMBL" id="KAK7571219.1"/>
    </source>
</evidence>
<feature type="region of interest" description="Disordered" evidence="3">
    <location>
        <begin position="1780"/>
        <end position="1864"/>
    </location>
</feature>
<feature type="region of interest" description="Disordered" evidence="3">
    <location>
        <begin position="1455"/>
        <end position="1762"/>
    </location>
</feature>
<dbReference type="InterPro" id="IPR028889">
    <property type="entry name" value="USP"/>
</dbReference>
<dbReference type="InterPro" id="IPR038765">
    <property type="entry name" value="Papain-like_cys_pep_sf"/>
</dbReference>
<dbReference type="PANTHER" id="PTHR22975">
    <property type="entry name" value="UBIQUITIN SPECIFIC PROTEINASE"/>
    <property type="match status" value="1"/>
</dbReference>
<feature type="region of interest" description="Disordered" evidence="3">
    <location>
        <begin position="760"/>
        <end position="859"/>
    </location>
</feature>
<feature type="compositionally biased region" description="Basic and acidic residues" evidence="3">
    <location>
        <begin position="774"/>
        <end position="793"/>
    </location>
</feature>
<feature type="region of interest" description="Disordered" evidence="3">
    <location>
        <begin position="482"/>
        <end position="512"/>
    </location>
</feature>
<dbReference type="SUPFAM" id="SSF54001">
    <property type="entry name" value="Cysteine proteinases"/>
    <property type="match status" value="1"/>
</dbReference>
<feature type="compositionally biased region" description="Basic residues" evidence="3">
    <location>
        <begin position="825"/>
        <end position="845"/>
    </location>
</feature>
<sequence>MSFESAAKDMARPPSTVLRDQLEQFSSDLFGQLQFSHERALPPDALRKALAQSFSDQHRFQLGFMDDAAECFENILLRIHFHIAYNEAEDMCNAKHCIPHQKFAMTLVEQSVCGVCHATSEPLPFTQMVHYVSASALISQAKQFNGASHPDLFGQLLKKAGGMGDIRDCPSSCGAKIQIRRTLINRPEIVSVGIVWDSDRPSLEHIMSLLDTLRIHLRLSDVFHGSFDSHHGDSTYHQLVGVVTYYGKHYSTFFFHTKLRVWVYFDDANVREVGPHWEHVVEKCRRGRYQPLLLLFATPNGTPVDASHAPKSITLVDKPAMSMRGVGGHHDMVGKPPIQRSSLSPTGSLAMGGRRSLTPSPEKPPLSNDMTQRRAVTPNPEQSAGQVNGKPVLPNNDYQNLAHFQEVVFNRANVCDGQTTGKFDVPEKYIHPMRKELVRRDSGNWSGDRNSASSSSSTSLENPYHYILGKMYLRGYGGIPRSPNKNGDLSSGSGNSSGGPADPGYDSFSLSSTDSIPIQQNLKYNFQLAQIPEGHQTPTGSNHINDENTRVADDCERLCAEVDQLLDRSEQAEDLITALSLCNAAVNKARAAMDAPYSNPQTASFATMKHNACVLRARTLHRKLEEPLHNNLKYGEARHSREGSGCSGRGSAGSHSRQNSKDKGNGSHSRQNSHELLNIKQTISPAAMQPPIAVTTLPQPLKASPDSKLSINASGEKLSPSKNIEIYATLPKNKKSLLSRSSPKNKNVAVEDEEYLMKERPGRSLLGNRSKAASKKEIEKRARSEERNSKSSKDVALSTVPNSKEKERELKEQKKLAKQEEKQNKKQHKIRRKLLMGGLMRRKNRSMPDLRDDSAGRTAAADPLKDGIVAKEVSKDDSMVNAKTAIQPNLSGYLSEGNLEYAGNPNLERSKLMRKSFHGSKLLPFNKVPPPPPLRTTSQLSKAEDSRSSGSATSENSVVYANNRQWCQEPTSLPFLPSSHYNGEKAPNTDAITYSKGGYLLQQPAMNTVVTEAQIHHEASFQSLPPSIDEPDCVANKVEDLNFQLPPYPSPIHSTVHSRQASEDFPPPPPSNGAPVEQDCSLLHKLQEKCEKLMENGSGVEFSKTTTGGENWLRELQAKQAERRKGVDPSLHASLPFDSNVRDLKSRFEQLQATDEVDYVSRSSLSQSKDISRGSSLGFHRQERSDSYSNLKSAAHSDVEDGKNGEQKRKVGKKKNVTFCEQVVLVATADDEEADSYIPNPILERVLRTVLNKESTNENKEHAVHSMVPLKRSDSWRLSKGLPLKPFYDNDEDVVDAPAPTPAPTVPKEPLKSCLPGSNQSKYSPSNEFVDEVDAPSLSAYEKQLPARQNVLYANSQAYSPTYIPASSLCGPAPSKSEYSNDYPEPASLQPDQLQNGYADGYNSAGSGYNQIRKFDNHSSSEAPPVRYSPICNPADTPAQNNSFLAAAGYNGYQSSNSSSYQPMSLQYYPSSNQSRSSPQISGCREQAAKNTLPNNSHYPSSLTRQNSNASHFNKQLPPPDARKMSAPASVLSSPRLSEGPRSQYYNTVPQQQQYAQQTQHSQQQYSYSQQQQHSQQQYHHQQQQLAQYQQAQYSQQQSQYSHSHSQHSQQQRATNGVASPYGYSGEALPKSASQSNGHGSPTSSGHQSPYQHVPTSSPHYTPGYSSSPHLSSSSSAHHQSYSFSSSPQYGAHQTYPPNHHPAHQSSSLNTLQQQQPQQQQQQQQQHHLPSHLPCGANSNSSIQNGCDSLPRNASTVAHSPYQSVPHNANLYEVHHSRNLTGSTLSNSNGSCGNGTSPYQHVPPFGGAASGSGANSQLKISQHRASLPPVYQHPPPAPVNSKPSTSSSSVYQRVPTPNQQQQMRPAADYNGNAVALPAKYSPYQHPPMPTQQSMDTKKANGVSPPGAVVPCNLCRKKQISPPSVYCTDCDFYISRFKQKG</sequence>
<feature type="region of interest" description="Disordered" evidence="3">
    <location>
        <begin position="1159"/>
        <end position="1212"/>
    </location>
</feature>
<feature type="region of interest" description="Disordered" evidence="3">
    <location>
        <begin position="331"/>
        <end position="394"/>
    </location>
</feature>
<feature type="compositionally biased region" description="Low complexity" evidence="3">
    <location>
        <begin position="1704"/>
        <end position="1734"/>
    </location>
</feature>
<feature type="region of interest" description="Disordered" evidence="3">
    <location>
        <begin position="1374"/>
        <end position="1434"/>
    </location>
</feature>
<feature type="compositionally biased region" description="Polar residues" evidence="3">
    <location>
        <begin position="1737"/>
        <end position="1762"/>
    </location>
</feature>
<evidence type="ECO:0000256" key="1">
    <source>
        <dbReference type="ARBA" id="ARBA00022786"/>
    </source>
</evidence>
<feature type="compositionally biased region" description="Low complexity" evidence="3">
    <location>
        <begin position="1780"/>
        <end position="1797"/>
    </location>
</feature>
<reference evidence="5 6" key="1">
    <citation type="submission" date="2024-03" db="EMBL/GenBank/DDBJ databases">
        <title>Adaptation during the transition from Ophiocordyceps entomopathogen to insect associate is accompanied by gene loss and intensified selection.</title>
        <authorList>
            <person name="Ward C.M."/>
            <person name="Onetto C.A."/>
            <person name="Borneman A.R."/>
        </authorList>
    </citation>
    <scope>NUCLEOTIDE SEQUENCE [LARGE SCALE GENOMIC DNA]</scope>
    <source>
        <strain evidence="5">AWRI1</strain>
        <tissue evidence="5">Single Adult Female</tissue>
    </source>
</reference>
<name>A0AAN9XWS2_9HEMI</name>
<keyword evidence="2" id="KW-0378">Hydrolase</keyword>
<feature type="compositionally biased region" description="Polar residues" evidence="3">
    <location>
        <begin position="1632"/>
        <end position="1660"/>
    </location>
</feature>
<feature type="region of interest" description="Disordered" evidence="3">
    <location>
        <begin position="1054"/>
        <end position="1076"/>
    </location>
</feature>
<keyword evidence="6" id="KW-1185">Reference proteome</keyword>
<feature type="compositionally biased region" description="Basic and acidic residues" evidence="3">
    <location>
        <begin position="846"/>
        <end position="855"/>
    </location>
</feature>
<feature type="compositionally biased region" description="Basic and acidic residues" evidence="3">
    <location>
        <begin position="1195"/>
        <end position="1209"/>
    </location>
</feature>
<dbReference type="GO" id="GO:0016787">
    <property type="term" value="F:hydrolase activity"/>
    <property type="evidence" value="ECO:0007669"/>
    <property type="project" value="UniProtKB-KW"/>
</dbReference>
<feature type="compositionally biased region" description="Polar residues" evidence="3">
    <location>
        <begin position="1316"/>
        <end position="1327"/>
    </location>
</feature>
<proteinExistence type="predicted"/>
<feature type="compositionally biased region" description="Low complexity" evidence="3">
    <location>
        <begin position="1455"/>
        <end position="1482"/>
    </location>
</feature>
<feature type="region of interest" description="Disordered" evidence="3">
    <location>
        <begin position="921"/>
        <end position="956"/>
    </location>
</feature>
<feature type="compositionally biased region" description="Basic and acidic residues" evidence="3">
    <location>
        <begin position="803"/>
        <end position="824"/>
    </location>
</feature>
<feature type="compositionally biased region" description="Low complexity" evidence="3">
    <location>
        <begin position="1551"/>
        <end position="1612"/>
    </location>
</feature>
<gene>
    <name evidence="5" type="ORF">V9T40_014823</name>
</gene>
<evidence type="ECO:0000313" key="6">
    <source>
        <dbReference type="Proteomes" id="UP001367676"/>
    </source>
</evidence>
<keyword evidence="1" id="KW-0833">Ubl conjugation pathway</keyword>
<dbReference type="InterPro" id="IPR052398">
    <property type="entry name" value="Ubiquitin_hydrolase_53/54"/>
</dbReference>
<protein>
    <recommendedName>
        <fullName evidence="4">USP domain-containing protein</fullName>
    </recommendedName>
</protein>
<feature type="compositionally biased region" description="Low complexity" evidence="3">
    <location>
        <begin position="1666"/>
        <end position="1687"/>
    </location>
</feature>
<dbReference type="EMBL" id="JBBCAQ010000041">
    <property type="protein sequence ID" value="KAK7571219.1"/>
    <property type="molecule type" value="Genomic_DNA"/>
</dbReference>
<feature type="compositionally biased region" description="Polar residues" evidence="3">
    <location>
        <begin position="1489"/>
        <end position="1514"/>
    </location>
</feature>
<evidence type="ECO:0000256" key="3">
    <source>
        <dbReference type="SAM" id="MobiDB-lite"/>
    </source>
</evidence>
<evidence type="ECO:0000256" key="2">
    <source>
        <dbReference type="ARBA" id="ARBA00022801"/>
    </source>
</evidence>
<dbReference type="PROSITE" id="PS50235">
    <property type="entry name" value="USP_3"/>
    <property type="match status" value="1"/>
</dbReference>
<feature type="compositionally biased region" description="Polar residues" evidence="3">
    <location>
        <begin position="1161"/>
        <end position="1175"/>
    </location>
</feature>
<organism evidence="5 6">
    <name type="scientific">Parthenolecanium corni</name>
    <dbReference type="NCBI Taxonomy" id="536013"/>
    <lineage>
        <taxon>Eukaryota</taxon>
        <taxon>Metazoa</taxon>
        <taxon>Ecdysozoa</taxon>
        <taxon>Arthropoda</taxon>
        <taxon>Hexapoda</taxon>
        <taxon>Insecta</taxon>
        <taxon>Pterygota</taxon>
        <taxon>Neoptera</taxon>
        <taxon>Paraneoptera</taxon>
        <taxon>Hemiptera</taxon>
        <taxon>Sternorrhyncha</taxon>
        <taxon>Coccoidea</taxon>
        <taxon>Coccidae</taxon>
        <taxon>Parthenolecanium</taxon>
    </lineage>
</organism>
<accession>A0AAN9XWS2</accession>
<dbReference type="CDD" id="cd02257">
    <property type="entry name" value="Peptidase_C19"/>
    <property type="match status" value="1"/>
</dbReference>
<dbReference type="PANTHER" id="PTHR22975:SF9">
    <property type="entry name" value="ECHINUS SPLICE FORM 3"/>
    <property type="match status" value="1"/>
</dbReference>